<dbReference type="EMBL" id="GL379878">
    <property type="protein sequence ID" value="EGT59864.1"/>
    <property type="molecule type" value="Genomic_DNA"/>
</dbReference>
<comment type="subcellular location">
    <subcellularLocation>
        <location evidence="1">Membrane</location>
    </subcellularLocation>
</comment>
<evidence type="ECO:0000256" key="4">
    <source>
        <dbReference type="ARBA" id="ARBA00023136"/>
    </source>
</evidence>
<dbReference type="PANTHER" id="PTHR12911">
    <property type="entry name" value="SAD1/UNC-84-LIKE PROTEIN-RELATED"/>
    <property type="match status" value="1"/>
</dbReference>
<dbReference type="GO" id="GO:0034993">
    <property type="term" value="C:meiotic nuclear membrane microtubule tethering complex"/>
    <property type="evidence" value="ECO:0007669"/>
    <property type="project" value="TreeGrafter"/>
</dbReference>
<keyword evidence="2" id="KW-0812">Transmembrane</keyword>
<sequence>MVYQIKNELQRNSKKQFIQDDGKTTEPPDTEIEKVVEEIATTTTTTNQPAVEATVPVFPSQKPLKPLREHENTFNRSIPHFNAANILLGASVDERYSSGKIIWFQSNNWDYVILDRPESRPDKAWCTNNTLPILTINLFKYIRPVAVSYKHLKWNGKVPNGAPRVYDVMTCLDQDERRSPCKETTPLVNNCKYLSSGEQEQICLVPHNPNLLPTKKIQIQFLSNHGDSKMTCVSQVRVYGEGYLKKRKPLEGHKERCESLIWHRKNYPFVYNNLITLLHYQIQSIETMVYQIKNELQINSKDKVIKNNEKTTEPPDTGIEKVVEETTTTTTTYQPFVESTVPAFPPQKPLKSLRVYEENKKTFNRSIPHFNAANILLGASIDNHYSTGTANRFYSNKWDYVILDRPELQQDKAWCTNYTLPVLTINLFKYIRPVAVSYKHLKWNGRVPNGAPRVYDVMTCLDQEKIGSPCEEISPLVNNCKYLSSGEQEQICLVPHNPNLLPTKKIQIQFQRNHGDSEMTCVSQVRVYGEGYLKKKKPLEGHKERCESLIWYRKNYPFIYNNLTLWMFSDVIGAEERKETQRKE</sequence>
<dbReference type="OMA" id="HFNAANI"/>
<keyword evidence="7" id="KW-1185">Reference proteome</keyword>
<evidence type="ECO:0000256" key="1">
    <source>
        <dbReference type="ARBA" id="ARBA00004370"/>
    </source>
</evidence>
<dbReference type="InterPro" id="IPR012919">
    <property type="entry name" value="SUN_dom"/>
</dbReference>
<dbReference type="AlphaFoldDB" id="G0NFY0"/>
<keyword evidence="3" id="KW-1133">Transmembrane helix</keyword>
<feature type="domain" description="SUN" evidence="5">
    <location>
        <begin position="33"/>
        <end position="243"/>
    </location>
</feature>
<keyword evidence="4" id="KW-0472">Membrane</keyword>
<dbReference type="eggNOG" id="KOG2687">
    <property type="taxonomic scope" value="Eukaryota"/>
</dbReference>
<dbReference type="PROSITE" id="PS51469">
    <property type="entry name" value="SUN"/>
    <property type="match status" value="2"/>
</dbReference>
<dbReference type="InterPro" id="IPR045119">
    <property type="entry name" value="SUN1-5"/>
</dbReference>
<gene>
    <name evidence="6" type="ORF">CAEBREN_08870</name>
</gene>
<accession>G0NFY0</accession>
<evidence type="ECO:0000256" key="2">
    <source>
        <dbReference type="ARBA" id="ARBA00022692"/>
    </source>
</evidence>
<name>G0NFY0_CAEBE</name>
<proteinExistence type="predicted"/>
<evidence type="ECO:0000313" key="7">
    <source>
        <dbReference type="Proteomes" id="UP000008068"/>
    </source>
</evidence>
<dbReference type="OrthoDB" id="5856013at2759"/>
<evidence type="ECO:0000256" key="3">
    <source>
        <dbReference type="ARBA" id="ARBA00022989"/>
    </source>
</evidence>
<dbReference type="PANTHER" id="PTHR12911:SF2">
    <property type="entry name" value="SUN DOMAIN-CONTAINING PROTEIN 1"/>
    <property type="match status" value="1"/>
</dbReference>
<dbReference type="HOGENOM" id="CLU_467121_0_0_1"/>
<dbReference type="STRING" id="135651.G0NFY0"/>
<dbReference type="Pfam" id="PF07738">
    <property type="entry name" value="Sad1_UNC"/>
    <property type="match status" value="2"/>
</dbReference>
<dbReference type="Proteomes" id="UP000008068">
    <property type="component" value="Unassembled WGS sequence"/>
</dbReference>
<dbReference type="GO" id="GO:0043495">
    <property type="term" value="F:protein-membrane adaptor activity"/>
    <property type="evidence" value="ECO:0007669"/>
    <property type="project" value="TreeGrafter"/>
</dbReference>
<feature type="domain" description="SUN" evidence="5">
    <location>
        <begin position="351"/>
        <end position="532"/>
    </location>
</feature>
<dbReference type="InParanoid" id="G0NFY0"/>
<dbReference type="Gene3D" id="2.60.120.260">
    <property type="entry name" value="Galactose-binding domain-like"/>
    <property type="match status" value="2"/>
</dbReference>
<evidence type="ECO:0000313" key="6">
    <source>
        <dbReference type="EMBL" id="EGT59864.1"/>
    </source>
</evidence>
<reference evidence="7" key="1">
    <citation type="submission" date="2011-07" db="EMBL/GenBank/DDBJ databases">
        <authorList>
            <consortium name="Caenorhabditis brenneri Sequencing and Analysis Consortium"/>
            <person name="Wilson R.K."/>
        </authorList>
    </citation>
    <scope>NUCLEOTIDE SEQUENCE [LARGE SCALE GENOMIC DNA]</scope>
    <source>
        <strain evidence="7">PB2801</strain>
    </source>
</reference>
<protein>
    <recommendedName>
        <fullName evidence="5">SUN domain-containing protein</fullName>
    </recommendedName>
</protein>
<organism evidence="7">
    <name type="scientific">Caenorhabditis brenneri</name>
    <name type="common">Nematode worm</name>
    <dbReference type="NCBI Taxonomy" id="135651"/>
    <lineage>
        <taxon>Eukaryota</taxon>
        <taxon>Metazoa</taxon>
        <taxon>Ecdysozoa</taxon>
        <taxon>Nematoda</taxon>
        <taxon>Chromadorea</taxon>
        <taxon>Rhabditida</taxon>
        <taxon>Rhabditina</taxon>
        <taxon>Rhabditomorpha</taxon>
        <taxon>Rhabditoidea</taxon>
        <taxon>Rhabditidae</taxon>
        <taxon>Peloderinae</taxon>
        <taxon>Caenorhabditis</taxon>
    </lineage>
</organism>
<evidence type="ECO:0000259" key="5">
    <source>
        <dbReference type="PROSITE" id="PS51469"/>
    </source>
</evidence>